<dbReference type="PANTHER" id="PTHR34227:SF1">
    <property type="entry name" value="DIMETHYL SULFOXIDE REDUCTASE CHAPERONE-RELATED"/>
    <property type="match status" value="1"/>
</dbReference>
<evidence type="ECO:0000313" key="3">
    <source>
        <dbReference type="Proteomes" id="UP000244912"/>
    </source>
</evidence>
<dbReference type="EMBL" id="ONZF01000007">
    <property type="protein sequence ID" value="SPJ25149.1"/>
    <property type="molecule type" value="Genomic_DNA"/>
</dbReference>
<organism evidence="2 3">
    <name type="scientific">Palleronia abyssalis</name>
    <dbReference type="NCBI Taxonomy" id="1501240"/>
    <lineage>
        <taxon>Bacteria</taxon>
        <taxon>Pseudomonadati</taxon>
        <taxon>Pseudomonadota</taxon>
        <taxon>Alphaproteobacteria</taxon>
        <taxon>Rhodobacterales</taxon>
        <taxon>Roseobacteraceae</taxon>
        <taxon>Palleronia</taxon>
    </lineage>
</organism>
<dbReference type="InterPro" id="IPR036411">
    <property type="entry name" value="TorD-like_sf"/>
</dbReference>
<reference evidence="2 3" key="1">
    <citation type="submission" date="2018-03" db="EMBL/GenBank/DDBJ databases">
        <authorList>
            <person name="Keele B.F."/>
        </authorList>
    </citation>
    <scope>NUCLEOTIDE SEQUENCE [LARGE SCALE GENOMIC DNA]</scope>
    <source>
        <strain evidence="2 3">CECT 8504</strain>
    </source>
</reference>
<accession>A0A2R8BYE6</accession>
<dbReference type="PANTHER" id="PTHR34227">
    <property type="entry name" value="CHAPERONE PROTEIN YCDY"/>
    <property type="match status" value="1"/>
</dbReference>
<proteinExistence type="predicted"/>
<gene>
    <name evidence="2" type="primary">dmsD</name>
    <name evidence="2" type="ORF">PAA8504_02996</name>
</gene>
<keyword evidence="3" id="KW-1185">Reference proteome</keyword>
<dbReference type="Proteomes" id="UP000244912">
    <property type="component" value="Unassembled WGS sequence"/>
</dbReference>
<evidence type="ECO:0000256" key="1">
    <source>
        <dbReference type="ARBA" id="ARBA00023186"/>
    </source>
</evidence>
<dbReference type="InterPro" id="IPR050289">
    <property type="entry name" value="TorD/DmsD_chaperones"/>
</dbReference>
<keyword evidence="1" id="KW-0143">Chaperone</keyword>
<dbReference type="SUPFAM" id="SSF89155">
    <property type="entry name" value="TorD-like"/>
    <property type="match status" value="1"/>
</dbReference>
<sequence length="199" mass="21563">MTEDMTAVAPEDLARAELYGFLAALLSAPPSDAFLAKLRALSPDAGTAPGRAIARISEAAAETDAAAWEREFTRLFIGLGRGELLPYASYYTTGQLNDRPLANLRRDMKPLGIGRAQNVSEPEDNIASILEMMAGLITGVYGRTFTLEAQRGFFQAHLGPWAGRFFDDLEEAEEAHLYVGVGQLGAAFMGIEKDAFDLM</sequence>
<name>A0A2R8BYE6_9RHOB</name>
<dbReference type="Gene3D" id="1.10.3480.10">
    <property type="entry name" value="TorD-like"/>
    <property type="match status" value="1"/>
</dbReference>
<dbReference type="RefSeq" id="WP_245897649.1">
    <property type="nucleotide sequence ID" value="NZ_ONZF01000007.1"/>
</dbReference>
<dbReference type="InterPro" id="IPR020945">
    <property type="entry name" value="DMSO/NO3_reduct_chaperone"/>
</dbReference>
<dbReference type="Pfam" id="PF02613">
    <property type="entry name" value="Nitrate_red_del"/>
    <property type="match status" value="1"/>
</dbReference>
<protein>
    <submittedName>
        <fullName evidence="2">Tat proofreading chaperone DmsD</fullName>
    </submittedName>
</protein>
<dbReference type="AlphaFoldDB" id="A0A2R8BYE6"/>
<evidence type="ECO:0000313" key="2">
    <source>
        <dbReference type="EMBL" id="SPJ25149.1"/>
    </source>
</evidence>